<gene>
    <name evidence="1" type="ORF">BCV71DRAFT_178663</name>
</gene>
<sequence>LDENDQEFCNFIVPTKYCPGIDLISKAILTDVRILNVTTTTVVKVPKGSYVIEPLGFIHKHLGAVYILHDL</sequence>
<feature type="non-terminal residue" evidence="1">
    <location>
        <position position="1"/>
    </location>
</feature>
<reference evidence="1 2" key="1">
    <citation type="journal article" date="2016" name="Proc. Natl. Acad. Sci. U.S.A.">
        <title>Lipid metabolic changes in an early divergent fungus govern the establishment of a mutualistic symbiosis with endobacteria.</title>
        <authorList>
            <person name="Lastovetsky O.A."/>
            <person name="Gaspar M.L."/>
            <person name="Mondo S.J."/>
            <person name="LaButti K.M."/>
            <person name="Sandor L."/>
            <person name="Grigoriev I.V."/>
            <person name="Henry S.A."/>
            <person name="Pawlowska T.E."/>
        </authorList>
    </citation>
    <scope>NUCLEOTIDE SEQUENCE [LARGE SCALE GENOMIC DNA]</scope>
    <source>
        <strain evidence="1 2">ATCC 11559</strain>
    </source>
</reference>
<evidence type="ECO:0000313" key="2">
    <source>
        <dbReference type="Proteomes" id="UP000242381"/>
    </source>
</evidence>
<organism evidence="1 2">
    <name type="scientific">Rhizopus microsporus</name>
    <dbReference type="NCBI Taxonomy" id="58291"/>
    <lineage>
        <taxon>Eukaryota</taxon>
        <taxon>Fungi</taxon>
        <taxon>Fungi incertae sedis</taxon>
        <taxon>Mucoromycota</taxon>
        <taxon>Mucoromycotina</taxon>
        <taxon>Mucoromycetes</taxon>
        <taxon>Mucorales</taxon>
        <taxon>Mucorineae</taxon>
        <taxon>Rhizopodaceae</taxon>
        <taxon>Rhizopus</taxon>
    </lineage>
</organism>
<dbReference type="Proteomes" id="UP000242381">
    <property type="component" value="Unassembled WGS sequence"/>
</dbReference>
<accession>A0A1X0S3N4</accession>
<dbReference type="EMBL" id="KV921321">
    <property type="protein sequence ID" value="ORE18895.1"/>
    <property type="molecule type" value="Genomic_DNA"/>
</dbReference>
<dbReference type="AlphaFoldDB" id="A0A1X0S3N4"/>
<name>A0A1X0S3N4_RHIZD</name>
<protein>
    <submittedName>
        <fullName evidence="1">Uncharacterized protein</fullName>
    </submittedName>
</protein>
<proteinExistence type="predicted"/>
<evidence type="ECO:0000313" key="1">
    <source>
        <dbReference type="EMBL" id="ORE18895.1"/>
    </source>
</evidence>